<dbReference type="Proteomes" id="UP000540787">
    <property type="component" value="Unassembled WGS sequence"/>
</dbReference>
<dbReference type="Pfam" id="PF04134">
    <property type="entry name" value="DCC1-like"/>
    <property type="match status" value="1"/>
</dbReference>
<organism evidence="1 2">
    <name type="scientific">Massilia aurea</name>
    <dbReference type="NCBI Taxonomy" id="373040"/>
    <lineage>
        <taxon>Bacteria</taxon>
        <taxon>Pseudomonadati</taxon>
        <taxon>Pseudomonadota</taxon>
        <taxon>Betaproteobacteria</taxon>
        <taxon>Burkholderiales</taxon>
        <taxon>Oxalobacteraceae</taxon>
        <taxon>Telluria group</taxon>
        <taxon>Massilia</taxon>
    </lineage>
</organism>
<reference evidence="1 2" key="1">
    <citation type="submission" date="2020-08" db="EMBL/GenBank/DDBJ databases">
        <title>The Agave Microbiome: Exploring the role of microbial communities in plant adaptations to desert environments.</title>
        <authorList>
            <person name="Partida-Martinez L.P."/>
        </authorList>
    </citation>
    <scope>NUCLEOTIDE SEQUENCE [LARGE SCALE GENOMIC DNA]</scope>
    <source>
        <strain evidence="1 2">AT3.2</strain>
    </source>
</reference>
<dbReference type="InterPro" id="IPR044691">
    <property type="entry name" value="DCC1_Trx"/>
</dbReference>
<keyword evidence="2" id="KW-1185">Reference proteome</keyword>
<accession>A0A7X0CF43</accession>
<dbReference type="GO" id="GO:0015035">
    <property type="term" value="F:protein-disulfide reductase activity"/>
    <property type="evidence" value="ECO:0007669"/>
    <property type="project" value="InterPro"/>
</dbReference>
<proteinExistence type="predicted"/>
<evidence type="ECO:0000313" key="1">
    <source>
        <dbReference type="EMBL" id="MBB6134713.1"/>
    </source>
</evidence>
<evidence type="ECO:0000313" key="2">
    <source>
        <dbReference type="Proteomes" id="UP000540787"/>
    </source>
</evidence>
<dbReference type="EMBL" id="JACHBX010000003">
    <property type="protein sequence ID" value="MBB6134713.1"/>
    <property type="molecule type" value="Genomic_DNA"/>
</dbReference>
<dbReference type="InterPro" id="IPR007263">
    <property type="entry name" value="DCC1-like"/>
</dbReference>
<dbReference type="AlphaFoldDB" id="A0A7X0CF43"/>
<comment type="caution">
    <text evidence="1">The sequence shown here is derived from an EMBL/GenBank/DDBJ whole genome shotgun (WGS) entry which is preliminary data.</text>
</comment>
<gene>
    <name evidence="1" type="ORF">HD842_002871</name>
</gene>
<dbReference type="PANTHER" id="PTHR34290:SF2">
    <property type="entry name" value="OS04G0668800 PROTEIN"/>
    <property type="match status" value="1"/>
</dbReference>
<dbReference type="RefSeq" id="WP_370660837.1">
    <property type="nucleotide sequence ID" value="NZ_JACHBX010000003.1"/>
</dbReference>
<protein>
    <submittedName>
        <fullName evidence="1">Putative DCC family thiol-disulfide oxidoreductase YuxK</fullName>
    </submittedName>
</protein>
<sequence length="140" mass="15769">MTVNRILTCFLYDQIMQEQSLTSPTVYYDGGCPVCTREIALYQRQDGADQVCWVDVAHCAPEALGPGLNREAAMARLHMRRPDGTLASGAEAFTLLWRSLPRWACLGRLLGSRLALALLEPAYRLFLVMRPLWRGRGSKR</sequence>
<dbReference type="PANTHER" id="PTHR34290">
    <property type="entry name" value="SI:CH73-390P7.2"/>
    <property type="match status" value="1"/>
</dbReference>
<name>A0A7X0CF43_9BURK</name>